<dbReference type="OrthoDB" id="1818773at2759"/>
<dbReference type="AlphaFoldDB" id="A0A1R3GYZ9"/>
<dbReference type="STRING" id="210143.A0A1R3GYZ9"/>
<organism evidence="1 2">
    <name type="scientific">Corchorus capsularis</name>
    <name type="common">Jute</name>
    <dbReference type="NCBI Taxonomy" id="210143"/>
    <lineage>
        <taxon>Eukaryota</taxon>
        <taxon>Viridiplantae</taxon>
        <taxon>Streptophyta</taxon>
        <taxon>Embryophyta</taxon>
        <taxon>Tracheophyta</taxon>
        <taxon>Spermatophyta</taxon>
        <taxon>Magnoliopsida</taxon>
        <taxon>eudicotyledons</taxon>
        <taxon>Gunneridae</taxon>
        <taxon>Pentapetalae</taxon>
        <taxon>rosids</taxon>
        <taxon>malvids</taxon>
        <taxon>Malvales</taxon>
        <taxon>Malvaceae</taxon>
        <taxon>Grewioideae</taxon>
        <taxon>Apeibeae</taxon>
        <taxon>Corchorus</taxon>
    </lineage>
</organism>
<sequence>MALSPLSLKKKLSPLSENLASLYKGRESKKRLATSEFSSIFQLIEEIPHAVGVAYSLKMDERDACVLTYFGDGGTSELHMI</sequence>
<keyword evidence="2" id="KW-1185">Reference proteome</keyword>
<gene>
    <name evidence="1" type="ORF">CCACVL1_22420</name>
</gene>
<accession>A0A1R3GYZ9</accession>
<protein>
    <submittedName>
        <fullName evidence="1">Dehydrogenase, E1 component</fullName>
    </submittedName>
</protein>
<dbReference type="SUPFAM" id="SSF52518">
    <property type="entry name" value="Thiamin diphosphate-binding fold (THDP-binding)"/>
    <property type="match status" value="1"/>
</dbReference>
<dbReference type="Gene3D" id="3.40.50.970">
    <property type="match status" value="1"/>
</dbReference>
<evidence type="ECO:0000313" key="2">
    <source>
        <dbReference type="Proteomes" id="UP000188268"/>
    </source>
</evidence>
<name>A0A1R3GYZ9_COCAP</name>
<dbReference type="Gramene" id="OMO63322">
    <property type="protein sequence ID" value="OMO63322"/>
    <property type="gene ID" value="CCACVL1_22420"/>
</dbReference>
<dbReference type="Proteomes" id="UP000188268">
    <property type="component" value="Unassembled WGS sequence"/>
</dbReference>
<comment type="caution">
    <text evidence="1">The sequence shown here is derived from an EMBL/GenBank/DDBJ whole genome shotgun (WGS) entry which is preliminary data.</text>
</comment>
<reference evidence="1 2" key="1">
    <citation type="submission" date="2013-09" db="EMBL/GenBank/DDBJ databases">
        <title>Corchorus capsularis genome sequencing.</title>
        <authorList>
            <person name="Alam M."/>
            <person name="Haque M.S."/>
            <person name="Islam M.S."/>
            <person name="Emdad E.M."/>
            <person name="Islam M.M."/>
            <person name="Ahmed B."/>
            <person name="Halim A."/>
            <person name="Hossen Q.M.M."/>
            <person name="Hossain M.Z."/>
            <person name="Ahmed R."/>
            <person name="Khan M.M."/>
            <person name="Islam R."/>
            <person name="Rashid M.M."/>
            <person name="Khan S.A."/>
            <person name="Rahman M.S."/>
            <person name="Alam M."/>
        </authorList>
    </citation>
    <scope>NUCLEOTIDE SEQUENCE [LARGE SCALE GENOMIC DNA]</scope>
    <source>
        <strain evidence="2">cv. CVL-1</strain>
        <tissue evidence="1">Whole seedling</tissue>
    </source>
</reference>
<proteinExistence type="predicted"/>
<dbReference type="InterPro" id="IPR029061">
    <property type="entry name" value="THDP-binding"/>
</dbReference>
<evidence type="ECO:0000313" key="1">
    <source>
        <dbReference type="EMBL" id="OMO63322.1"/>
    </source>
</evidence>
<dbReference type="EMBL" id="AWWV01012973">
    <property type="protein sequence ID" value="OMO63322.1"/>
    <property type="molecule type" value="Genomic_DNA"/>
</dbReference>